<protein>
    <submittedName>
        <fullName evidence="4">Stathmin</fullName>
    </submittedName>
</protein>
<reference evidence="4" key="1">
    <citation type="submission" date="2016-06" db="UniProtKB">
        <authorList>
            <consortium name="WormBaseParasite"/>
        </authorList>
    </citation>
    <scope>IDENTIFICATION</scope>
</reference>
<feature type="compositionally biased region" description="Basic and acidic residues" evidence="1">
    <location>
        <begin position="47"/>
        <end position="112"/>
    </location>
</feature>
<dbReference type="AlphaFoldDB" id="A0A183AAU7"/>
<keyword evidence="3" id="KW-1185">Reference proteome</keyword>
<organism evidence="4">
    <name type="scientific">Echinostoma caproni</name>
    <dbReference type="NCBI Taxonomy" id="27848"/>
    <lineage>
        <taxon>Eukaryota</taxon>
        <taxon>Metazoa</taxon>
        <taxon>Spiralia</taxon>
        <taxon>Lophotrochozoa</taxon>
        <taxon>Platyhelminthes</taxon>
        <taxon>Trematoda</taxon>
        <taxon>Digenea</taxon>
        <taxon>Plagiorchiida</taxon>
        <taxon>Echinostomata</taxon>
        <taxon>Echinostomatoidea</taxon>
        <taxon>Echinostomatidae</taxon>
        <taxon>Echinostoma</taxon>
    </lineage>
</organism>
<dbReference type="EMBL" id="UZAN01040975">
    <property type="protein sequence ID" value="VDP71551.1"/>
    <property type="molecule type" value="Genomic_DNA"/>
</dbReference>
<evidence type="ECO:0000313" key="4">
    <source>
        <dbReference type="WBParaSite" id="ECPE_0000409001-mRNA-1"/>
    </source>
</evidence>
<dbReference type="WBParaSite" id="ECPE_0000409001-mRNA-1">
    <property type="protein sequence ID" value="ECPE_0000409001-mRNA-1"/>
    <property type="gene ID" value="ECPE_0000409001"/>
</dbReference>
<dbReference type="Proteomes" id="UP000272942">
    <property type="component" value="Unassembled WGS sequence"/>
</dbReference>
<feature type="region of interest" description="Disordered" evidence="1">
    <location>
        <begin position="1"/>
        <end position="130"/>
    </location>
</feature>
<gene>
    <name evidence="2" type="ORF">ECPE_LOCUS4082</name>
</gene>
<accession>A0A183AAU7</accession>
<dbReference type="OrthoDB" id="6259129at2759"/>
<evidence type="ECO:0000256" key="1">
    <source>
        <dbReference type="SAM" id="MobiDB-lite"/>
    </source>
</evidence>
<proteinExistence type="predicted"/>
<sequence length="130" mass="15094">MRQPSGWTKTFCGLTSMGDTEGKNGDASVPADGSFFFIGETEPGRPIPERLRERLQKKPELPNFLEREKERDKRVQEMRKQKLDKLREHHEKVRRLSEQAKERKRLQEEKAGLLETNVADCTEENSPNSI</sequence>
<evidence type="ECO:0000313" key="2">
    <source>
        <dbReference type="EMBL" id="VDP71551.1"/>
    </source>
</evidence>
<reference evidence="2 3" key="2">
    <citation type="submission" date="2018-11" db="EMBL/GenBank/DDBJ databases">
        <authorList>
            <consortium name="Pathogen Informatics"/>
        </authorList>
    </citation>
    <scope>NUCLEOTIDE SEQUENCE [LARGE SCALE GENOMIC DNA]</scope>
    <source>
        <strain evidence="2 3">Egypt</strain>
    </source>
</reference>
<name>A0A183AAU7_9TREM</name>
<evidence type="ECO:0000313" key="3">
    <source>
        <dbReference type="Proteomes" id="UP000272942"/>
    </source>
</evidence>